<sequence>MAKEAIRGPSRVAAREWGRYGIRVNVVVPNALSPAAADFRTAQPERFERMLKGIPLGRVGDPETDIGRAVVALASSDLGYMTGESIMLTGGA</sequence>
<dbReference type="Pfam" id="PF13561">
    <property type="entry name" value="adh_short_C2"/>
    <property type="match status" value="1"/>
</dbReference>
<comment type="similarity">
    <text evidence="1">Belongs to the short-chain dehydrogenases/reductases (SDR) family.</text>
</comment>
<evidence type="ECO:0000313" key="3">
    <source>
        <dbReference type="Proteomes" id="UP000008363"/>
    </source>
</evidence>
<dbReference type="EMBL" id="BAHC01000169">
    <property type="protein sequence ID" value="GAB92262.1"/>
    <property type="molecule type" value="Genomic_DNA"/>
</dbReference>
<keyword evidence="3" id="KW-1185">Reference proteome</keyword>
<dbReference type="RefSeq" id="WP_006336524.1">
    <property type="nucleotide sequence ID" value="NZ_BAHC01000169.1"/>
</dbReference>
<dbReference type="STRING" id="1108045.GORHZ_169_00080"/>
<comment type="caution">
    <text evidence="2">The sequence shown here is derived from an EMBL/GenBank/DDBJ whole genome shotgun (WGS) entry which is preliminary data.</text>
</comment>
<dbReference type="SUPFAM" id="SSF51735">
    <property type="entry name" value="NAD(P)-binding Rossmann-fold domains"/>
    <property type="match status" value="1"/>
</dbReference>
<accession>K6WJC4</accession>
<organism evidence="2 3">
    <name type="scientific">Gordonia rhizosphera NBRC 16068</name>
    <dbReference type="NCBI Taxonomy" id="1108045"/>
    <lineage>
        <taxon>Bacteria</taxon>
        <taxon>Bacillati</taxon>
        <taxon>Actinomycetota</taxon>
        <taxon>Actinomycetes</taxon>
        <taxon>Mycobacteriales</taxon>
        <taxon>Gordoniaceae</taxon>
        <taxon>Gordonia</taxon>
    </lineage>
</organism>
<reference evidence="2 3" key="1">
    <citation type="submission" date="2012-08" db="EMBL/GenBank/DDBJ databases">
        <title>Whole genome shotgun sequence of Gordonia rhizosphera NBRC 16068.</title>
        <authorList>
            <person name="Takarada H."/>
            <person name="Isaki S."/>
            <person name="Hosoyama A."/>
            <person name="Tsuchikane K."/>
            <person name="Katsumata H."/>
            <person name="Baba S."/>
            <person name="Ohji S."/>
            <person name="Yamazaki S."/>
            <person name="Fujita N."/>
        </authorList>
    </citation>
    <scope>NUCLEOTIDE SEQUENCE [LARGE SCALE GENOMIC DNA]</scope>
    <source>
        <strain evidence="2 3">NBRC 16068</strain>
    </source>
</reference>
<dbReference type="Proteomes" id="UP000008363">
    <property type="component" value="Unassembled WGS sequence"/>
</dbReference>
<evidence type="ECO:0000256" key="1">
    <source>
        <dbReference type="ARBA" id="ARBA00006484"/>
    </source>
</evidence>
<dbReference type="eggNOG" id="COG1028">
    <property type="taxonomic scope" value="Bacteria"/>
</dbReference>
<name>K6WJC4_9ACTN</name>
<dbReference type="PANTHER" id="PTHR42760">
    <property type="entry name" value="SHORT-CHAIN DEHYDROGENASES/REDUCTASES FAMILY MEMBER"/>
    <property type="match status" value="1"/>
</dbReference>
<proteinExistence type="inferred from homology"/>
<dbReference type="GO" id="GO:0016616">
    <property type="term" value="F:oxidoreductase activity, acting on the CH-OH group of donors, NAD or NADP as acceptor"/>
    <property type="evidence" value="ECO:0007669"/>
    <property type="project" value="TreeGrafter"/>
</dbReference>
<dbReference type="Gene3D" id="3.40.50.720">
    <property type="entry name" value="NAD(P)-binding Rossmann-like Domain"/>
    <property type="match status" value="1"/>
</dbReference>
<dbReference type="AlphaFoldDB" id="K6WJC4"/>
<dbReference type="InterPro" id="IPR002347">
    <property type="entry name" value="SDR_fam"/>
</dbReference>
<protein>
    <submittedName>
        <fullName evidence="2">Putative oxidoreductase</fullName>
    </submittedName>
</protein>
<dbReference type="InterPro" id="IPR036291">
    <property type="entry name" value="NAD(P)-bd_dom_sf"/>
</dbReference>
<gene>
    <name evidence="2" type="ORF">GORHZ_169_00080</name>
</gene>
<evidence type="ECO:0000313" key="2">
    <source>
        <dbReference type="EMBL" id="GAB92262.1"/>
    </source>
</evidence>